<name>A0AAW1VXC2_RUBAR</name>
<evidence type="ECO:0000313" key="4">
    <source>
        <dbReference type="Proteomes" id="UP001457282"/>
    </source>
</evidence>
<reference evidence="3 4" key="1">
    <citation type="journal article" date="2023" name="G3 (Bethesda)">
        <title>A chromosome-length genome assembly and annotation of blackberry (Rubus argutus, cv. 'Hillquist').</title>
        <authorList>
            <person name="Bruna T."/>
            <person name="Aryal R."/>
            <person name="Dudchenko O."/>
            <person name="Sargent D.J."/>
            <person name="Mead D."/>
            <person name="Buti M."/>
            <person name="Cavallini A."/>
            <person name="Hytonen T."/>
            <person name="Andres J."/>
            <person name="Pham M."/>
            <person name="Weisz D."/>
            <person name="Mascagni F."/>
            <person name="Usai G."/>
            <person name="Natali L."/>
            <person name="Bassil N."/>
            <person name="Fernandez G.E."/>
            <person name="Lomsadze A."/>
            <person name="Armour M."/>
            <person name="Olukolu B."/>
            <person name="Poorten T."/>
            <person name="Britton C."/>
            <person name="Davik J."/>
            <person name="Ashrafi H."/>
            <person name="Aiden E.L."/>
            <person name="Borodovsky M."/>
            <person name="Worthington M."/>
        </authorList>
    </citation>
    <scope>NUCLEOTIDE SEQUENCE [LARGE SCALE GENOMIC DNA]</scope>
    <source>
        <strain evidence="3">PI 553951</strain>
    </source>
</reference>
<accession>A0AAW1VXC2</accession>
<feature type="region of interest" description="Disordered" evidence="1">
    <location>
        <begin position="260"/>
        <end position="285"/>
    </location>
</feature>
<feature type="region of interest" description="Disordered" evidence="1">
    <location>
        <begin position="406"/>
        <end position="447"/>
    </location>
</feature>
<dbReference type="Pfam" id="PF14111">
    <property type="entry name" value="DUF4283"/>
    <property type="match status" value="1"/>
</dbReference>
<feature type="compositionally biased region" description="Basic residues" evidence="1">
    <location>
        <begin position="270"/>
        <end position="280"/>
    </location>
</feature>
<evidence type="ECO:0000256" key="1">
    <source>
        <dbReference type="SAM" id="MobiDB-lite"/>
    </source>
</evidence>
<comment type="caution">
    <text evidence="3">The sequence shown here is derived from an EMBL/GenBank/DDBJ whole genome shotgun (WGS) entry which is preliminary data.</text>
</comment>
<dbReference type="PANTHER" id="PTHR31286:SF60">
    <property type="entry name" value="PROTEIN, PUTATIVE-RELATED"/>
    <property type="match status" value="1"/>
</dbReference>
<dbReference type="InterPro" id="IPR025558">
    <property type="entry name" value="DUF4283"/>
</dbReference>
<protein>
    <recommendedName>
        <fullName evidence="2">DUF4283 domain-containing protein</fullName>
    </recommendedName>
</protein>
<proteinExistence type="predicted"/>
<evidence type="ECO:0000259" key="2">
    <source>
        <dbReference type="Pfam" id="PF14111"/>
    </source>
</evidence>
<keyword evidence="4" id="KW-1185">Reference proteome</keyword>
<feature type="domain" description="DUF4283" evidence="2">
    <location>
        <begin position="57"/>
        <end position="141"/>
    </location>
</feature>
<evidence type="ECO:0000313" key="3">
    <source>
        <dbReference type="EMBL" id="KAK9911452.1"/>
    </source>
</evidence>
<feature type="compositionally biased region" description="Basic residues" evidence="1">
    <location>
        <begin position="411"/>
        <end position="428"/>
    </location>
</feature>
<dbReference type="AlphaFoldDB" id="A0AAW1VXC2"/>
<organism evidence="3 4">
    <name type="scientific">Rubus argutus</name>
    <name type="common">Southern blackberry</name>
    <dbReference type="NCBI Taxonomy" id="59490"/>
    <lineage>
        <taxon>Eukaryota</taxon>
        <taxon>Viridiplantae</taxon>
        <taxon>Streptophyta</taxon>
        <taxon>Embryophyta</taxon>
        <taxon>Tracheophyta</taxon>
        <taxon>Spermatophyta</taxon>
        <taxon>Magnoliopsida</taxon>
        <taxon>eudicotyledons</taxon>
        <taxon>Gunneridae</taxon>
        <taxon>Pentapetalae</taxon>
        <taxon>rosids</taxon>
        <taxon>fabids</taxon>
        <taxon>Rosales</taxon>
        <taxon>Rosaceae</taxon>
        <taxon>Rosoideae</taxon>
        <taxon>Rosoideae incertae sedis</taxon>
        <taxon>Rubus</taxon>
    </lineage>
</organism>
<dbReference type="PANTHER" id="PTHR31286">
    <property type="entry name" value="GLYCINE-RICH CELL WALL STRUCTURAL PROTEIN 1.8-LIKE"/>
    <property type="match status" value="1"/>
</dbReference>
<gene>
    <name evidence="3" type="ORF">M0R45_035361</name>
</gene>
<dbReference type="InterPro" id="IPR040256">
    <property type="entry name" value="At4g02000-like"/>
</dbReference>
<sequence length="447" mass="49378">MANIPDGPQGLKPSFVSVVNSGTAPNVTLVNLPSPTTVDGIVSIKICEQSYQRGLARCKFNLVGHLILPPKFTTPTSTELQNQLSSHWSIKQWSIAPLGMSFYMLQFDSESDMLRVWSTGFVKLQVGFLRLIKWTPSFSPSTHRNTFAQVWVKLWDLGFDYWDPQTLFEIAFGLGVPIKIDPKTLNRSVGLYARLLVDVDVSQVLPSSLRVERDNGEALVFEVEFERCPLPCDRCGLLGHQAATCRVHLTKLPKLPMVRGRSTTRAPQGSRHRLHQHSHHSPVGYKNVAPASEVLSLPIERSREDNHLPTPNLDMEISVPTIPAINIQEQMVPCAIDANISQLLVEQSSSLDSVPPGFLKFATEVPASSSNSTPVATGIIPPLAHFNSELCIGTTSIVLEEGEFTSVESKRSKKLSKQSKKSKPKSKLRNPSFGRALPIKGARNKLH</sequence>
<dbReference type="Proteomes" id="UP001457282">
    <property type="component" value="Unassembled WGS sequence"/>
</dbReference>
<dbReference type="EMBL" id="JBEDUW010000007">
    <property type="protein sequence ID" value="KAK9911452.1"/>
    <property type="molecule type" value="Genomic_DNA"/>
</dbReference>